<dbReference type="PANTHER" id="PTHR46599:SF3">
    <property type="entry name" value="PIGGYBAC TRANSPOSABLE ELEMENT-DERIVED PROTEIN 4"/>
    <property type="match status" value="1"/>
</dbReference>
<evidence type="ECO:0000313" key="2">
    <source>
        <dbReference type="Proteomes" id="UP000694924"/>
    </source>
</evidence>
<organism evidence="2 3">
    <name type="scientific">Polistes dominula</name>
    <name type="common">European paper wasp</name>
    <name type="synonym">Vespa dominula</name>
    <dbReference type="NCBI Taxonomy" id="743375"/>
    <lineage>
        <taxon>Eukaryota</taxon>
        <taxon>Metazoa</taxon>
        <taxon>Ecdysozoa</taxon>
        <taxon>Arthropoda</taxon>
        <taxon>Hexapoda</taxon>
        <taxon>Insecta</taxon>
        <taxon>Pterygota</taxon>
        <taxon>Neoptera</taxon>
        <taxon>Endopterygota</taxon>
        <taxon>Hymenoptera</taxon>
        <taxon>Apocrita</taxon>
        <taxon>Aculeata</taxon>
        <taxon>Vespoidea</taxon>
        <taxon>Vespidae</taxon>
        <taxon>Polistinae</taxon>
        <taxon>Polistini</taxon>
        <taxon>Polistes</taxon>
    </lineage>
</organism>
<keyword evidence="1" id="KW-1133">Transmembrane helix</keyword>
<dbReference type="PANTHER" id="PTHR46599">
    <property type="entry name" value="PIGGYBAC TRANSPOSABLE ELEMENT-DERIVED PROTEIN 4"/>
    <property type="match status" value="1"/>
</dbReference>
<accession>A0ABM1I8M6</accession>
<protein>
    <submittedName>
        <fullName evidence="3">Uncharacterized protein LOC107066223</fullName>
    </submittedName>
</protein>
<keyword evidence="1" id="KW-0472">Membrane</keyword>
<feature type="transmembrane region" description="Helical" evidence="1">
    <location>
        <begin position="59"/>
        <end position="79"/>
    </location>
</feature>
<gene>
    <name evidence="3" type="primary">LOC107066223</name>
</gene>
<evidence type="ECO:0000313" key="3">
    <source>
        <dbReference type="RefSeq" id="XP_015176563.1"/>
    </source>
</evidence>
<sequence length="215" mass="24286">MTQSTKNIHAASSSRQPSARLKPLAVLEYNKGKCGIDYSDQMVSYASTMRKGIKWYRKLGVELLLGTSIVNALVVYKIATKKTVNIRRFRELIAAKLLGLSEDLTLPSVRRNTHCIAVRRNNLGKSLRRACKRCYANKREELERSKARANLRKLTTFCPSCPGQPQLCSECFNILHLLLSPVIYLSKYVRKSFGRSHPTWPDENSCCHPNTGDVA</sequence>
<reference evidence="3" key="1">
    <citation type="submission" date="2025-08" db="UniProtKB">
        <authorList>
            <consortium name="RefSeq"/>
        </authorList>
    </citation>
    <scope>IDENTIFICATION</scope>
    <source>
        <tissue evidence="3">Whole body</tissue>
    </source>
</reference>
<name>A0ABM1I8M6_POLDO</name>
<dbReference type="GeneID" id="107066223"/>
<proteinExistence type="predicted"/>
<evidence type="ECO:0000256" key="1">
    <source>
        <dbReference type="SAM" id="Phobius"/>
    </source>
</evidence>
<keyword evidence="2" id="KW-1185">Reference proteome</keyword>
<keyword evidence="1" id="KW-0812">Transmembrane</keyword>
<dbReference type="Proteomes" id="UP000694924">
    <property type="component" value="Unplaced"/>
</dbReference>
<dbReference type="RefSeq" id="XP_015176563.1">
    <property type="nucleotide sequence ID" value="XM_015321077.1"/>
</dbReference>